<dbReference type="EMBL" id="FVZE01000004">
    <property type="protein sequence ID" value="SLK03753.1"/>
    <property type="molecule type" value="Genomic_DNA"/>
</dbReference>
<dbReference type="Pfam" id="PF13252">
    <property type="entry name" value="Phage_capsid_3"/>
    <property type="match status" value="1"/>
</dbReference>
<evidence type="ECO:0000313" key="1">
    <source>
        <dbReference type="EMBL" id="SLK03753.1"/>
    </source>
</evidence>
<keyword evidence="2" id="KW-1185">Reference proteome</keyword>
<dbReference type="InterPro" id="IPR025267">
    <property type="entry name" value="ORF017-like"/>
</dbReference>
<sequence>MAEVTLASALEKQKWLSDYFKEYVRESGFRGYMGRSASSIIITKHELESEAGKTINIPLITRLTGNGVTGSTTLDGNEEDLGNYNCPISIDWRRNGVRVPKSTSYKTEIDLLNAARDMLKQWESEKLRDDIIAAMLSVVTTGSTTVDMVDSSAANRNAYSAANSDRLLFGKLISNYSATFATALGNIDTTDDKCTVASMSLAKRLAKQADPHIRPFKSSVGQEYFVAFHGSRTFRDLKADSTMTQANREARPRDVAANPLFQDGDLIYDGILHREVPEIDDIASASGVLDAAGAASADVRPVFVCGQQSVGVAWGQMPTPQTDMTKDYKFRPGVAIEELLGVKKMAFNGKQHGMLTAFFAAAADS</sequence>
<evidence type="ECO:0000313" key="2">
    <source>
        <dbReference type="Proteomes" id="UP000190989"/>
    </source>
</evidence>
<dbReference type="STRING" id="428990.SAMN06295987_104293"/>
<reference evidence="2" key="1">
    <citation type="submission" date="2017-02" db="EMBL/GenBank/DDBJ databases">
        <authorList>
            <person name="Varghese N."/>
            <person name="Submissions S."/>
        </authorList>
    </citation>
    <scope>NUCLEOTIDE SEQUENCE [LARGE SCALE GENOMIC DNA]</scope>
    <source>
        <strain evidence="2">SM117</strain>
    </source>
</reference>
<dbReference type="RefSeq" id="WP_079730939.1">
    <property type="nucleotide sequence ID" value="NZ_FVZE01000004.1"/>
</dbReference>
<dbReference type="AlphaFoldDB" id="A0A1U6I6Y6"/>
<gene>
    <name evidence="1" type="ORF">SAMN06295987_104293</name>
</gene>
<protein>
    <submittedName>
        <fullName evidence="1">Major capsid protein, N4-gp56 family</fullName>
    </submittedName>
</protein>
<accession>A0A1U6I6Y6</accession>
<name>A0A1U6I6Y6_9SPHN</name>
<proteinExistence type="predicted"/>
<organism evidence="1 2">
    <name type="scientific">Novosphingobium mathurense</name>
    <dbReference type="NCBI Taxonomy" id="428990"/>
    <lineage>
        <taxon>Bacteria</taxon>
        <taxon>Pseudomonadati</taxon>
        <taxon>Pseudomonadota</taxon>
        <taxon>Alphaproteobacteria</taxon>
        <taxon>Sphingomonadales</taxon>
        <taxon>Sphingomonadaceae</taxon>
        <taxon>Novosphingobium</taxon>
    </lineage>
</organism>
<dbReference type="Proteomes" id="UP000190989">
    <property type="component" value="Unassembled WGS sequence"/>
</dbReference>